<keyword evidence="12" id="KW-0695">RNA-directed DNA polymerase</keyword>
<evidence type="ECO:0000313" key="19">
    <source>
        <dbReference type="EMBL" id="GEU87543.1"/>
    </source>
</evidence>
<dbReference type="Gene3D" id="4.10.60.10">
    <property type="entry name" value="Zinc finger, CCHC-type"/>
    <property type="match status" value="1"/>
</dbReference>
<dbReference type="Gene3D" id="3.30.420.10">
    <property type="entry name" value="Ribonuclease H-like superfamily/Ribonuclease H"/>
    <property type="match status" value="1"/>
</dbReference>
<feature type="compositionally biased region" description="Low complexity" evidence="17">
    <location>
        <begin position="798"/>
        <end position="807"/>
    </location>
</feature>
<keyword evidence="7" id="KW-0255">Endonuclease</keyword>
<dbReference type="PANTHER" id="PTHR42648:SF11">
    <property type="entry name" value="TRANSPOSON TY4-P GAG-POL POLYPROTEIN"/>
    <property type="match status" value="1"/>
</dbReference>
<evidence type="ECO:0000256" key="10">
    <source>
        <dbReference type="ARBA" id="ARBA00022842"/>
    </source>
</evidence>
<dbReference type="InterPro" id="IPR001878">
    <property type="entry name" value="Znf_CCHC"/>
</dbReference>
<evidence type="ECO:0000256" key="12">
    <source>
        <dbReference type="ARBA" id="ARBA00022918"/>
    </source>
</evidence>
<keyword evidence="5" id="KW-0479">Metal-binding</keyword>
<dbReference type="GO" id="GO:0008233">
    <property type="term" value="F:peptidase activity"/>
    <property type="evidence" value="ECO:0007669"/>
    <property type="project" value="UniProtKB-KW"/>
</dbReference>
<evidence type="ECO:0000256" key="15">
    <source>
        <dbReference type="ARBA" id="ARBA00023172"/>
    </source>
</evidence>
<keyword evidence="16" id="KW-0175">Coiled coil</keyword>
<evidence type="ECO:0000256" key="16">
    <source>
        <dbReference type="SAM" id="Coils"/>
    </source>
</evidence>
<dbReference type="GO" id="GO:0008270">
    <property type="term" value="F:zinc ion binding"/>
    <property type="evidence" value="ECO:0007669"/>
    <property type="project" value="InterPro"/>
</dbReference>
<keyword evidence="10" id="KW-0460">Magnesium</keyword>
<evidence type="ECO:0000256" key="14">
    <source>
        <dbReference type="ARBA" id="ARBA00023113"/>
    </source>
</evidence>
<dbReference type="Pfam" id="PF00098">
    <property type="entry name" value="zf-CCHC"/>
    <property type="match status" value="1"/>
</dbReference>
<evidence type="ECO:0000256" key="8">
    <source>
        <dbReference type="ARBA" id="ARBA00022801"/>
    </source>
</evidence>
<keyword evidence="3" id="KW-0645">Protease</keyword>
<dbReference type="GO" id="GO:0006508">
    <property type="term" value="P:proteolysis"/>
    <property type="evidence" value="ECO:0007669"/>
    <property type="project" value="UniProtKB-KW"/>
</dbReference>
<dbReference type="GO" id="GO:0004519">
    <property type="term" value="F:endonuclease activity"/>
    <property type="evidence" value="ECO:0007669"/>
    <property type="project" value="UniProtKB-KW"/>
</dbReference>
<feature type="compositionally biased region" description="Polar residues" evidence="17">
    <location>
        <begin position="808"/>
        <end position="824"/>
    </location>
</feature>
<dbReference type="Pfam" id="PF13976">
    <property type="entry name" value="gag_pre-integrs"/>
    <property type="match status" value="1"/>
</dbReference>
<dbReference type="InterPro" id="IPR039537">
    <property type="entry name" value="Retrotran_Ty1/copia-like"/>
</dbReference>
<sequence>MSTPQDIYAAGSEIHPPMLNKENYVPWSSCLLCYAKSRPNGKLIHNSIINGPCVRRMILELCDTNRDVPEKKAKLFNEWERFTFNEGESIESYYHRFLKLMNDLKRNKHFLENIDECPKNIGSDVVKNLKKPSQAPRGVPIGPNVRFKLVKQVYKPKMNNVNTSGNKKKDVESTKESKRLIIDGKVTLVDDKGKPLEKIDSLSNYDSKDEVASVDNEMASFLASKKVGYGTNSLLEQWKETYEKAEYYYDPYDDDLYEGQEDPDNIQSICDKIDIKIRGQAKVIKCYNCQAEEHMAKQCTQPKIRRDATWFKEKVLHVQAQAEDTLILAEESRLKMVEKQNDPIMKIEKINIALINYFELNKLAKNFGKHFVPQQELLAKQKFWLQSFDKNSKEPSTSNTPVKIEVPSELPKLQVKDTVISKLKETIHSLRENVNLAKVKTDIVEIETINIELEHNVAKLLSENKKLHKEREHLKKTYKELYDSIKPSRVHAKEQCDSLIANLNSKSIENADLKTQIQEKVVQIILWYLDSGCSKHMTENHSQLTNFVNKFLVTVKFSNDHIAKIMGYGNYQIRNVTISRVYYVEGLRHNLFSVSQFYVSDLEVAFYKHTCIVHNLKEASKTKSWLWHRRLSHLNFGTINQLAKQGLVREFIDQTLRSYYEDVGISHETSMAHTPQQNDVVERRNCTLVEAARTIKPDLSYLYVFAALCYPTNDSEDLGKLKAKADVGIFIGYAPTKKAYRIYNRRLMPQPLSLTPFVPPTRDDWNTLLQPLFDEYFCPPPCVDHPVLEVAAPVSVVSTGSPSSTSVDQDASSPSTYQTPQESPSYVIPLDAKEASTSQTPHMDNNP</sequence>
<feature type="region of interest" description="Disordered" evidence="17">
    <location>
        <begin position="798"/>
        <end position="847"/>
    </location>
</feature>
<keyword evidence="6" id="KW-0547">Nucleotide-binding</keyword>
<keyword evidence="14" id="KW-0917">Virion maturation</keyword>
<dbReference type="InterPro" id="IPR025724">
    <property type="entry name" value="GAG-pre-integrase_dom"/>
</dbReference>
<evidence type="ECO:0000256" key="1">
    <source>
        <dbReference type="ARBA" id="ARBA00002180"/>
    </source>
</evidence>
<dbReference type="PANTHER" id="PTHR42648">
    <property type="entry name" value="TRANSPOSASE, PUTATIVE-RELATED"/>
    <property type="match status" value="1"/>
</dbReference>
<keyword evidence="8" id="KW-0378">Hydrolase</keyword>
<feature type="compositionally biased region" description="Polar residues" evidence="17">
    <location>
        <begin position="835"/>
        <end position="847"/>
    </location>
</feature>
<evidence type="ECO:0000256" key="9">
    <source>
        <dbReference type="ARBA" id="ARBA00022840"/>
    </source>
</evidence>
<dbReference type="EMBL" id="BKCJ010009560">
    <property type="protein sequence ID" value="GEU87543.1"/>
    <property type="molecule type" value="Genomic_DNA"/>
</dbReference>
<keyword evidence="2" id="KW-1188">Viral release from host cell</keyword>
<dbReference type="GO" id="GO:0015074">
    <property type="term" value="P:DNA integration"/>
    <property type="evidence" value="ECO:0007669"/>
    <property type="project" value="UniProtKB-KW"/>
</dbReference>
<dbReference type="AlphaFoldDB" id="A0A6L2NN20"/>
<dbReference type="InterPro" id="IPR012337">
    <property type="entry name" value="RNaseH-like_sf"/>
</dbReference>
<keyword evidence="13" id="KW-0808">Transferase</keyword>
<protein>
    <recommendedName>
        <fullName evidence="18">CCHC-type domain-containing protein</fullName>
    </recommendedName>
</protein>
<dbReference type="Pfam" id="PF25597">
    <property type="entry name" value="SH3_retrovirus"/>
    <property type="match status" value="1"/>
</dbReference>
<keyword evidence="13" id="KW-0548">Nucleotidyltransferase</keyword>
<dbReference type="InterPro" id="IPR036397">
    <property type="entry name" value="RNaseH_sf"/>
</dbReference>
<evidence type="ECO:0000256" key="17">
    <source>
        <dbReference type="SAM" id="MobiDB-lite"/>
    </source>
</evidence>
<dbReference type="GO" id="GO:0005524">
    <property type="term" value="F:ATP binding"/>
    <property type="evidence" value="ECO:0007669"/>
    <property type="project" value="UniProtKB-KW"/>
</dbReference>
<evidence type="ECO:0000256" key="5">
    <source>
        <dbReference type="ARBA" id="ARBA00022723"/>
    </source>
</evidence>
<evidence type="ECO:0000256" key="6">
    <source>
        <dbReference type="ARBA" id="ARBA00022741"/>
    </source>
</evidence>
<keyword evidence="4" id="KW-0540">Nuclease</keyword>
<evidence type="ECO:0000256" key="7">
    <source>
        <dbReference type="ARBA" id="ARBA00022759"/>
    </source>
</evidence>
<dbReference type="Pfam" id="PF22936">
    <property type="entry name" value="Pol_BBD"/>
    <property type="match status" value="1"/>
</dbReference>
<keyword evidence="13" id="KW-0239">DNA-directed DNA polymerase</keyword>
<keyword evidence="9" id="KW-0067">ATP-binding</keyword>
<keyword evidence="15" id="KW-0233">DNA recombination</keyword>
<keyword evidence="11" id="KW-0229">DNA integration</keyword>
<evidence type="ECO:0000256" key="3">
    <source>
        <dbReference type="ARBA" id="ARBA00022670"/>
    </source>
</evidence>
<proteinExistence type="predicted"/>
<dbReference type="GO" id="GO:0003964">
    <property type="term" value="F:RNA-directed DNA polymerase activity"/>
    <property type="evidence" value="ECO:0007669"/>
    <property type="project" value="UniProtKB-KW"/>
</dbReference>
<reference evidence="19" key="1">
    <citation type="journal article" date="2019" name="Sci. Rep.">
        <title>Draft genome of Tanacetum cinerariifolium, the natural source of mosquito coil.</title>
        <authorList>
            <person name="Yamashiro T."/>
            <person name="Shiraishi A."/>
            <person name="Satake H."/>
            <person name="Nakayama K."/>
        </authorList>
    </citation>
    <scope>NUCLEOTIDE SEQUENCE</scope>
</reference>
<evidence type="ECO:0000259" key="18">
    <source>
        <dbReference type="SMART" id="SM00343"/>
    </source>
</evidence>
<feature type="coiled-coil region" evidence="16">
    <location>
        <begin position="420"/>
        <end position="484"/>
    </location>
</feature>
<accession>A0A6L2NN20</accession>
<evidence type="ECO:0000256" key="11">
    <source>
        <dbReference type="ARBA" id="ARBA00022908"/>
    </source>
</evidence>
<evidence type="ECO:0000256" key="4">
    <source>
        <dbReference type="ARBA" id="ARBA00022722"/>
    </source>
</evidence>
<dbReference type="InterPro" id="IPR054722">
    <property type="entry name" value="PolX-like_BBD"/>
</dbReference>
<comment type="caution">
    <text evidence="19">The sequence shown here is derived from an EMBL/GenBank/DDBJ whole genome shotgun (WGS) entry which is preliminary data.</text>
</comment>
<dbReference type="GO" id="GO:0003676">
    <property type="term" value="F:nucleic acid binding"/>
    <property type="evidence" value="ECO:0007669"/>
    <property type="project" value="InterPro"/>
</dbReference>
<dbReference type="GO" id="GO:0003887">
    <property type="term" value="F:DNA-directed DNA polymerase activity"/>
    <property type="evidence" value="ECO:0007669"/>
    <property type="project" value="UniProtKB-KW"/>
</dbReference>
<feature type="domain" description="CCHC-type" evidence="18">
    <location>
        <begin position="285"/>
        <end position="301"/>
    </location>
</feature>
<dbReference type="SUPFAM" id="SSF53098">
    <property type="entry name" value="Ribonuclease H-like"/>
    <property type="match status" value="1"/>
</dbReference>
<evidence type="ECO:0000256" key="2">
    <source>
        <dbReference type="ARBA" id="ARBA00022612"/>
    </source>
</evidence>
<comment type="function">
    <text evidence="1">The aspartyl protease (PR) mediates the proteolytic cleavages of the Gag and Gag-Pol polyproteins after assembly of the VLP.</text>
</comment>
<gene>
    <name evidence="19" type="ORF">Tci_059521</name>
</gene>
<evidence type="ECO:0000256" key="13">
    <source>
        <dbReference type="ARBA" id="ARBA00022932"/>
    </source>
</evidence>
<dbReference type="InterPro" id="IPR057670">
    <property type="entry name" value="SH3_retrovirus"/>
</dbReference>
<dbReference type="GO" id="GO:0006310">
    <property type="term" value="P:DNA recombination"/>
    <property type="evidence" value="ECO:0007669"/>
    <property type="project" value="UniProtKB-KW"/>
</dbReference>
<organism evidence="19">
    <name type="scientific">Tanacetum cinerariifolium</name>
    <name type="common">Dalmatian daisy</name>
    <name type="synonym">Chrysanthemum cinerariifolium</name>
    <dbReference type="NCBI Taxonomy" id="118510"/>
    <lineage>
        <taxon>Eukaryota</taxon>
        <taxon>Viridiplantae</taxon>
        <taxon>Streptophyta</taxon>
        <taxon>Embryophyta</taxon>
        <taxon>Tracheophyta</taxon>
        <taxon>Spermatophyta</taxon>
        <taxon>Magnoliopsida</taxon>
        <taxon>eudicotyledons</taxon>
        <taxon>Gunneridae</taxon>
        <taxon>Pentapetalae</taxon>
        <taxon>asterids</taxon>
        <taxon>campanulids</taxon>
        <taxon>Asterales</taxon>
        <taxon>Asteraceae</taxon>
        <taxon>Asteroideae</taxon>
        <taxon>Anthemideae</taxon>
        <taxon>Anthemidinae</taxon>
        <taxon>Tanacetum</taxon>
    </lineage>
</organism>
<dbReference type="SMART" id="SM00343">
    <property type="entry name" value="ZnF_C2HC"/>
    <property type="match status" value="1"/>
</dbReference>
<name>A0A6L2NN20_TANCI</name>